<protein>
    <submittedName>
        <fullName evidence="12">TonB-like</fullName>
    </submittedName>
</protein>
<gene>
    <name evidence="12" type="ORF">Dace_1246</name>
</gene>
<evidence type="ECO:0000256" key="5">
    <source>
        <dbReference type="ARBA" id="ARBA00022519"/>
    </source>
</evidence>
<evidence type="ECO:0000259" key="11">
    <source>
        <dbReference type="PROSITE" id="PS52015"/>
    </source>
</evidence>
<keyword evidence="7" id="KW-0653">Protein transport</keyword>
<reference evidence="12" key="2">
    <citation type="submission" date="2006-05" db="EMBL/GenBank/DDBJ databases">
        <title>Sequencing of the draft genome and assembly of Desulfuromonas acetoxidans DSM 684.</title>
        <authorList>
            <consortium name="US DOE Joint Genome Institute (JGI-PGF)"/>
            <person name="Copeland A."/>
            <person name="Lucas S."/>
            <person name="Lapidus A."/>
            <person name="Barry K."/>
            <person name="Detter J.C."/>
            <person name="Glavina del Rio T."/>
            <person name="Hammon N."/>
            <person name="Israni S."/>
            <person name="Dalin E."/>
            <person name="Tice H."/>
            <person name="Bruce D."/>
            <person name="Pitluck S."/>
            <person name="Richardson P."/>
        </authorList>
    </citation>
    <scope>NUCLEOTIDE SEQUENCE [LARGE SCALE GENOMIC DNA]</scope>
    <source>
        <strain evidence="12">DSM 684</strain>
    </source>
</reference>
<evidence type="ECO:0000313" key="12">
    <source>
        <dbReference type="EMBL" id="EAT15277.1"/>
    </source>
</evidence>
<dbReference type="Proteomes" id="UP000005695">
    <property type="component" value="Unassembled WGS sequence"/>
</dbReference>
<keyword evidence="4" id="KW-1003">Cell membrane</keyword>
<evidence type="ECO:0000313" key="13">
    <source>
        <dbReference type="Proteomes" id="UP000005695"/>
    </source>
</evidence>
<keyword evidence="8" id="KW-1133">Transmembrane helix</keyword>
<evidence type="ECO:0000256" key="1">
    <source>
        <dbReference type="ARBA" id="ARBA00004383"/>
    </source>
</evidence>
<comment type="subcellular location">
    <subcellularLocation>
        <location evidence="1">Cell inner membrane</location>
        <topology evidence="1">Single-pass membrane protein</topology>
        <orientation evidence="1">Periplasmic side</orientation>
    </subcellularLocation>
</comment>
<dbReference type="Pfam" id="PF03544">
    <property type="entry name" value="TonB_C"/>
    <property type="match status" value="1"/>
</dbReference>
<dbReference type="GO" id="GO:0005886">
    <property type="term" value="C:plasma membrane"/>
    <property type="evidence" value="ECO:0007669"/>
    <property type="project" value="UniProtKB-SubCell"/>
</dbReference>
<evidence type="ECO:0000256" key="8">
    <source>
        <dbReference type="ARBA" id="ARBA00022989"/>
    </source>
</evidence>
<evidence type="ECO:0000256" key="10">
    <source>
        <dbReference type="SAM" id="MobiDB-lite"/>
    </source>
</evidence>
<name>Q1JYC9_DESA6</name>
<organism evidence="12 13">
    <name type="scientific">Desulfuromonas acetoxidans (strain DSM 684 / 11070)</name>
    <dbReference type="NCBI Taxonomy" id="281689"/>
    <lineage>
        <taxon>Bacteria</taxon>
        <taxon>Pseudomonadati</taxon>
        <taxon>Thermodesulfobacteriota</taxon>
        <taxon>Desulfuromonadia</taxon>
        <taxon>Desulfuromonadales</taxon>
        <taxon>Desulfuromonadaceae</taxon>
        <taxon>Desulfuromonas</taxon>
    </lineage>
</organism>
<accession>Q1JYC9</accession>
<dbReference type="Gene3D" id="3.30.1150.10">
    <property type="match status" value="1"/>
</dbReference>
<evidence type="ECO:0000256" key="2">
    <source>
        <dbReference type="ARBA" id="ARBA00006555"/>
    </source>
</evidence>
<keyword evidence="3" id="KW-0813">Transport</keyword>
<reference evidence="12" key="1">
    <citation type="submission" date="2006-05" db="EMBL/GenBank/DDBJ databases">
        <title>Annotation of the draft genome assembly of Desulfuromonas acetoxidans DSM 684.</title>
        <authorList>
            <consortium name="US DOE Joint Genome Institute (JGI-ORNL)"/>
            <person name="Larimer F."/>
            <person name="Land M."/>
            <person name="Hauser L."/>
        </authorList>
    </citation>
    <scope>NUCLEOTIDE SEQUENCE [LARGE SCALE GENOMIC DNA]</scope>
    <source>
        <strain evidence="12">DSM 684</strain>
    </source>
</reference>
<dbReference type="InterPro" id="IPR006260">
    <property type="entry name" value="TonB/TolA_C"/>
</dbReference>
<keyword evidence="13" id="KW-1185">Reference proteome</keyword>
<keyword evidence="5" id="KW-0997">Cell inner membrane</keyword>
<dbReference type="InterPro" id="IPR051045">
    <property type="entry name" value="TonB-dependent_transducer"/>
</dbReference>
<dbReference type="InterPro" id="IPR037682">
    <property type="entry name" value="TonB_C"/>
</dbReference>
<comment type="caution">
    <text evidence="12">The sequence shown here is derived from an EMBL/GenBank/DDBJ whole genome shotgun (WGS) entry which is preliminary data.</text>
</comment>
<evidence type="ECO:0000256" key="4">
    <source>
        <dbReference type="ARBA" id="ARBA00022475"/>
    </source>
</evidence>
<dbReference type="AlphaFoldDB" id="Q1JYC9"/>
<sequence length="287" mass="31941">MTSSSTRYTLIIGLILSLLVHAALLLFNVQWPEEKPSAKKPILVEVQPTKPVQETAIPEKTAPPQQAPRTGAVDHQVIKEQAPPGQEMEDSSPKMAQPAPAKPKTAPPPKPDKVEKPRPTVTVDPQQPDTIPEKKPTEPLPSLDQLLQTANNAAANITQRAQTKARPNVESGDDLLLNMREDKLFSFFSRFKKQIYGVWNYPEEAMKKRQQGVALLKVVINRDGSVEDVDLVSASGFERLDREAIAAIFKGGPYGALPDSYPEDQLTIMAYFEYILGQRLPNIYRRE</sequence>
<dbReference type="EMBL" id="AAEW02000012">
    <property type="protein sequence ID" value="EAT15277.1"/>
    <property type="molecule type" value="Genomic_DNA"/>
</dbReference>
<feature type="domain" description="TonB C-terminal" evidence="11">
    <location>
        <begin position="186"/>
        <end position="281"/>
    </location>
</feature>
<dbReference type="RefSeq" id="WP_006001236.1">
    <property type="nucleotide sequence ID" value="NZ_AAEW02000012.1"/>
</dbReference>
<keyword evidence="9" id="KW-0472">Membrane</keyword>
<proteinExistence type="inferred from homology"/>
<comment type="similarity">
    <text evidence="2">Belongs to the TonB family.</text>
</comment>
<dbReference type="GO" id="GO:0015031">
    <property type="term" value="P:protein transport"/>
    <property type="evidence" value="ECO:0007669"/>
    <property type="project" value="UniProtKB-KW"/>
</dbReference>
<feature type="region of interest" description="Disordered" evidence="10">
    <location>
        <begin position="53"/>
        <end position="140"/>
    </location>
</feature>
<evidence type="ECO:0000256" key="6">
    <source>
        <dbReference type="ARBA" id="ARBA00022692"/>
    </source>
</evidence>
<evidence type="ECO:0000256" key="9">
    <source>
        <dbReference type="ARBA" id="ARBA00023136"/>
    </source>
</evidence>
<dbReference type="NCBIfam" id="TIGR01352">
    <property type="entry name" value="tonB_Cterm"/>
    <property type="match status" value="1"/>
</dbReference>
<dbReference type="PANTHER" id="PTHR33446">
    <property type="entry name" value="PROTEIN TONB-RELATED"/>
    <property type="match status" value="1"/>
</dbReference>
<dbReference type="GO" id="GO:0055085">
    <property type="term" value="P:transmembrane transport"/>
    <property type="evidence" value="ECO:0007669"/>
    <property type="project" value="InterPro"/>
</dbReference>
<dbReference type="SUPFAM" id="SSF74653">
    <property type="entry name" value="TolA/TonB C-terminal domain"/>
    <property type="match status" value="1"/>
</dbReference>
<evidence type="ECO:0000256" key="3">
    <source>
        <dbReference type="ARBA" id="ARBA00022448"/>
    </source>
</evidence>
<dbReference type="PROSITE" id="PS52015">
    <property type="entry name" value="TONB_CTD"/>
    <property type="match status" value="1"/>
</dbReference>
<evidence type="ECO:0000256" key="7">
    <source>
        <dbReference type="ARBA" id="ARBA00022927"/>
    </source>
</evidence>
<keyword evidence="6" id="KW-0812">Transmembrane</keyword>
<feature type="compositionally biased region" description="Low complexity" evidence="10">
    <location>
        <begin position="93"/>
        <end position="104"/>
    </location>
</feature>
<dbReference type="OrthoDB" id="9788673at2"/>